<dbReference type="AlphaFoldDB" id="A0AAW0HID9"/>
<evidence type="ECO:0000313" key="1">
    <source>
        <dbReference type="EMBL" id="KAK7801832.1"/>
    </source>
</evidence>
<keyword evidence="2" id="KW-1185">Reference proteome</keyword>
<protein>
    <submittedName>
        <fullName evidence="1">Uncharacterized protein</fullName>
    </submittedName>
</protein>
<proteinExistence type="predicted"/>
<gene>
    <name evidence="1" type="ORF">U0070_023312</name>
</gene>
<dbReference type="Proteomes" id="UP001488838">
    <property type="component" value="Unassembled WGS sequence"/>
</dbReference>
<dbReference type="EMBL" id="JBBHLL010000487">
    <property type="protein sequence ID" value="KAK7801832.1"/>
    <property type="molecule type" value="Genomic_DNA"/>
</dbReference>
<dbReference type="GO" id="GO:0006412">
    <property type="term" value="P:translation"/>
    <property type="evidence" value="ECO:0007669"/>
    <property type="project" value="InterPro"/>
</dbReference>
<evidence type="ECO:0000313" key="2">
    <source>
        <dbReference type="Proteomes" id="UP001488838"/>
    </source>
</evidence>
<dbReference type="GO" id="GO:0005840">
    <property type="term" value="C:ribosome"/>
    <property type="evidence" value="ECO:0007669"/>
    <property type="project" value="InterPro"/>
</dbReference>
<dbReference type="GO" id="GO:0003735">
    <property type="term" value="F:structural constituent of ribosome"/>
    <property type="evidence" value="ECO:0007669"/>
    <property type="project" value="InterPro"/>
</dbReference>
<name>A0AAW0HID9_MYOGA</name>
<accession>A0AAW0HID9</accession>
<reference evidence="1 2" key="1">
    <citation type="journal article" date="2023" name="bioRxiv">
        <title>Conserved and derived expression patterns and positive selection on dental genes reveal complex evolutionary context of ever-growing rodent molars.</title>
        <authorList>
            <person name="Calamari Z.T."/>
            <person name="Song A."/>
            <person name="Cohen E."/>
            <person name="Akter M."/>
            <person name="Roy R.D."/>
            <person name="Hallikas O."/>
            <person name="Christensen M.M."/>
            <person name="Li P."/>
            <person name="Marangoni P."/>
            <person name="Jernvall J."/>
            <person name="Klein O.D."/>
        </authorList>
    </citation>
    <scope>NUCLEOTIDE SEQUENCE [LARGE SCALE GENOMIC DNA]</scope>
    <source>
        <strain evidence="1">V071</strain>
    </source>
</reference>
<feature type="non-terminal residue" evidence="1">
    <location>
        <position position="47"/>
    </location>
</feature>
<organism evidence="1 2">
    <name type="scientific">Myodes glareolus</name>
    <name type="common">Bank vole</name>
    <name type="synonym">Clethrionomys glareolus</name>
    <dbReference type="NCBI Taxonomy" id="447135"/>
    <lineage>
        <taxon>Eukaryota</taxon>
        <taxon>Metazoa</taxon>
        <taxon>Chordata</taxon>
        <taxon>Craniata</taxon>
        <taxon>Vertebrata</taxon>
        <taxon>Euteleostomi</taxon>
        <taxon>Mammalia</taxon>
        <taxon>Eutheria</taxon>
        <taxon>Euarchontoglires</taxon>
        <taxon>Glires</taxon>
        <taxon>Rodentia</taxon>
        <taxon>Myomorpha</taxon>
        <taxon>Muroidea</taxon>
        <taxon>Cricetidae</taxon>
        <taxon>Arvicolinae</taxon>
        <taxon>Myodes</taxon>
    </lineage>
</organism>
<dbReference type="Gene3D" id="3.90.1170.10">
    <property type="entry name" value="Ribosomal protein L10e/L16"/>
    <property type="match status" value="1"/>
</dbReference>
<comment type="caution">
    <text evidence="1">The sequence shown here is derived from an EMBL/GenBank/DDBJ whole genome shotgun (WGS) entry which is preliminary data.</text>
</comment>
<sequence length="47" mass="5025">MSCVGLTGSPWPSERSAFGKPLGTVARVCIGHVTMSILTKLQNKEHV</sequence>
<dbReference type="InterPro" id="IPR036920">
    <property type="entry name" value="Ribosomal_uL16_sf"/>
</dbReference>
<dbReference type="SUPFAM" id="SSF54686">
    <property type="entry name" value="Ribosomal protein L16p/L10e"/>
    <property type="match status" value="1"/>
</dbReference>